<dbReference type="OrthoDB" id="61851at2759"/>
<dbReference type="Gene3D" id="3.30.420.10">
    <property type="entry name" value="Ribonuclease H-like superfamily/Ribonuclease H"/>
    <property type="match status" value="1"/>
</dbReference>
<dbReference type="EMBL" id="VJMH01000467">
    <property type="protein sequence ID" value="KAF0716038.1"/>
    <property type="molecule type" value="Genomic_DNA"/>
</dbReference>
<dbReference type="PANTHER" id="PTHR35871:SF1">
    <property type="entry name" value="CXC1-LIKE CYSTEINE CLUSTER ASSOCIATED WITH KDZ TRANSPOSASES DOMAIN-CONTAINING PROTEIN"/>
    <property type="match status" value="1"/>
</dbReference>
<sequence length="343" mass="38646">ERADVVEYRKGFCTTWLELSERMVSYKDPDMDIVEARSNPLGDAVVWVTHDESVFYANDDGGKVWTNAAHPDLPKKGRGRSIMVSDFLCPCHGRLYMPVGNELRFVTEVLHRKCLKHSLPYTLDALLCSRLTSPPNHAAFAADALRSSNMNLKPGGKQPLLRDGWYGAPRRTQAMVHPMDCEDPALRGLPMGIKAILVERGCWEDSFRLSCGASIDLPPPSAMLKCCARHCLACHDDFRAQKSVLEWTVVAAGHLCVFFPKYHCELNPIESYWCGAKRHARSNCDYSWEGLVKCVCLVVLKASSHYIQAYSYGLDYNMSQYAHKKYKSHRRIPECIAQGQTAV</sequence>
<evidence type="ECO:0008006" key="2">
    <source>
        <dbReference type="Google" id="ProtNLM"/>
    </source>
</evidence>
<comment type="caution">
    <text evidence="1">The sequence shown here is derived from an EMBL/GenBank/DDBJ whole genome shotgun (WGS) entry which is preliminary data.</text>
</comment>
<organism evidence="1">
    <name type="scientific">Aphanomyces stellatus</name>
    <dbReference type="NCBI Taxonomy" id="120398"/>
    <lineage>
        <taxon>Eukaryota</taxon>
        <taxon>Sar</taxon>
        <taxon>Stramenopiles</taxon>
        <taxon>Oomycota</taxon>
        <taxon>Saprolegniomycetes</taxon>
        <taxon>Saprolegniales</taxon>
        <taxon>Verrucalvaceae</taxon>
        <taxon>Aphanomyces</taxon>
    </lineage>
</organism>
<protein>
    <recommendedName>
        <fullName evidence="2">Tc1-like transposase DDE domain-containing protein</fullName>
    </recommendedName>
</protein>
<dbReference type="GO" id="GO:0003676">
    <property type="term" value="F:nucleic acid binding"/>
    <property type="evidence" value="ECO:0007669"/>
    <property type="project" value="InterPro"/>
</dbReference>
<gene>
    <name evidence="1" type="ORF">As57867_003050</name>
</gene>
<proteinExistence type="predicted"/>
<dbReference type="InterPro" id="IPR036397">
    <property type="entry name" value="RNaseH_sf"/>
</dbReference>
<dbReference type="AlphaFoldDB" id="A0A6A4ZT19"/>
<reference evidence="1" key="1">
    <citation type="submission" date="2019-06" db="EMBL/GenBank/DDBJ databases">
        <title>Genomics analysis of Aphanomyces spp. identifies a new class of oomycete effector associated with host adaptation.</title>
        <authorList>
            <person name="Gaulin E."/>
        </authorList>
    </citation>
    <scope>NUCLEOTIDE SEQUENCE</scope>
    <source>
        <strain evidence="1">CBS 578.67</strain>
    </source>
</reference>
<dbReference type="PANTHER" id="PTHR35871">
    <property type="entry name" value="EXPRESSED PROTEIN"/>
    <property type="match status" value="1"/>
</dbReference>
<accession>A0A6A4ZT19</accession>
<name>A0A6A4ZT19_9STRA</name>
<evidence type="ECO:0000313" key="1">
    <source>
        <dbReference type="EMBL" id="KAF0716038.1"/>
    </source>
</evidence>
<feature type="non-terminal residue" evidence="1">
    <location>
        <position position="1"/>
    </location>
</feature>